<evidence type="ECO:0000256" key="2">
    <source>
        <dbReference type="ARBA" id="ARBA00009840"/>
    </source>
</evidence>
<keyword evidence="4" id="KW-0233">DNA recombination</keyword>
<dbReference type="Pfam" id="PF02646">
    <property type="entry name" value="RmuC"/>
    <property type="match status" value="1"/>
</dbReference>
<sequence length="428" mass="48044">MLALLLLRKPEQALERALRDEHREGRGELRQQLDSLSAAQEQRIEGFGARLTEMSVRTDTRLDELRAALTEDARKSRSESADTQQRFTDALNLRLNELTQRNEQRLGEMRATLEQQLQKLQADNAQKLEQMRATVDEKLQSTLETRLGASFKLVSERLEQVQRGLGEMQQLATGVGDLKRMLTNVKTRGTFGEVQLGALLEQVLTIEQYETNCITVPGSSERVEFAIKLPGTQGDQPIRLPIDAKFPREDYERLMDAQDRVDVEAVAASSAALERQVRVEAKRIRDKYLAPPHTTDFALLFLPTEGLYAEVLRRPGLFDGLQREFRVTLVGPTTLLALLNSLQMGFRTLAIEKRSSEVWQLLGAVKAEFGKFAGILEKAHGQLDTVQNSLKQAGVRTRAIERQLKGVETLPGAEAQRMLGDAADDEAE</sequence>
<dbReference type="PANTHER" id="PTHR30563:SF0">
    <property type="entry name" value="DNA RECOMBINATION PROTEIN RMUC"/>
    <property type="match status" value="1"/>
</dbReference>
<dbReference type="EMBL" id="JAMBEP010000005">
    <property type="protein sequence ID" value="MCL1636021.1"/>
    <property type="molecule type" value="Genomic_DNA"/>
</dbReference>
<evidence type="ECO:0000256" key="4">
    <source>
        <dbReference type="ARBA" id="ARBA00023172"/>
    </source>
</evidence>
<gene>
    <name evidence="6" type="primary">rmuC</name>
    <name evidence="6" type="ORF">M2650_15460</name>
</gene>
<comment type="similarity">
    <text evidence="2">Belongs to the RmuC family.</text>
</comment>
<organism evidence="6 7">
    <name type="scientific">Luteimonas galliterrae</name>
    <dbReference type="NCBI Taxonomy" id="2940486"/>
    <lineage>
        <taxon>Bacteria</taxon>
        <taxon>Pseudomonadati</taxon>
        <taxon>Pseudomonadota</taxon>
        <taxon>Gammaproteobacteria</taxon>
        <taxon>Lysobacterales</taxon>
        <taxon>Lysobacteraceae</taxon>
        <taxon>Luteimonas</taxon>
    </lineage>
</organism>
<dbReference type="Gene3D" id="1.20.120.20">
    <property type="entry name" value="Apolipoprotein"/>
    <property type="match status" value="1"/>
</dbReference>
<evidence type="ECO:0000313" key="6">
    <source>
        <dbReference type="EMBL" id="MCL1636021.1"/>
    </source>
</evidence>
<reference evidence="6 7" key="1">
    <citation type="submission" date="2022-05" db="EMBL/GenBank/DDBJ databases">
        <title>Luteimonas sp. SX5, whole genome shotgun sequencing project.</title>
        <authorList>
            <person name="Zhao G."/>
            <person name="Shen L."/>
        </authorList>
    </citation>
    <scope>NUCLEOTIDE SEQUENCE [LARGE SCALE GENOMIC DNA]</scope>
    <source>
        <strain evidence="6 7">SX5</strain>
    </source>
</reference>
<comment type="caution">
    <text evidence="6">The sequence shown here is derived from an EMBL/GenBank/DDBJ whole genome shotgun (WGS) entry which is preliminary data.</text>
</comment>
<proteinExistence type="inferred from homology"/>
<accession>A0ABT0MMC2</accession>
<evidence type="ECO:0000256" key="5">
    <source>
        <dbReference type="SAM" id="Coils"/>
    </source>
</evidence>
<keyword evidence="3 5" id="KW-0175">Coiled coil</keyword>
<feature type="coiled-coil region" evidence="5">
    <location>
        <begin position="103"/>
        <end position="137"/>
    </location>
</feature>
<comment type="function">
    <text evidence="1">Involved in DNA recombination.</text>
</comment>
<name>A0ABT0MMC2_9GAMM</name>
<keyword evidence="7" id="KW-1185">Reference proteome</keyword>
<dbReference type="Proteomes" id="UP001431217">
    <property type="component" value="Unassembled WGS sequence"/>
</dbReference>
<protein>
    <submittedName>
        <fullName evidence="6">DNA recombination protein RmuC</fullName>
    </submittedName>
</protein>
<evidence type="ECO:0000256" key="1">
    <source>
        <dbReference type="ARBA" id="ARBA00003416"/>
    </source>
</evidence>
<evidence type="ECO:0000313" key="7">
    <source>
        <dbReference type="Proteomes" id="UP001431217"/>
    </source>
</evidence>
<dbReference type="PANTHER" id="PTHR30563">
    <property type="entry name" value="DNA RECOMBINATION PROTEIN RMUC"/>
    <property type="match status" value="1"/>
</dbReference>
<evidence type="ECO:0000256" key="3">
    <source>
        <dbReference type="ARBA" id="ARBA00023054"/>
    </source>
</evidence>
<dbReference type="InterPro" id="IPR003798">
    <property type="entry name" value="DNA_recombination_RmuC"/>
</dbReference>
<dbReference type="RefSeq" id="WP_249476094.1">
    <property type="nucleotide sequence ID" value="NZ_JAMBEP010000005.1"/>
</dbReference>